<evidence type="ECO:0000256" key="5">
    <source>
        <dbReference type="HAMAP-Rule" id="MF_00743"/>
    </source>
</evidence>
<dbReference type="InterPro" id="IPR018951">
    <property type="entry name" value="Fumarase_C_C"/>
</dbReference>
<dbReference type="RefSeq" id="WP_009989579.1">
    <property type="nucleotide sequence ID" value="NZ_CP011055.2"/>
</dbReference>
<keyword evidence="2 5" id="KW-0963">Cytoplasm</keyword>
<evidence type="ECO:0000256" key="1">
    <source>
        <dbReference type="ARBA" id="ARBA00009084"/>
    </source>
</evidence>
<dbReference type="Gene3D" id="1.10.40.30">
    <property type="entry name" value="Fumarase/aspartase (C-terminal domain)"/>
    <property type="match status" value="1"/>
</dbReference>
<dbReference type="Proteomes" id="UP000273443">
    <property type="component" value="Chromosome"/>
</dbReference>
<dbReference type="GO" id="GO:0006106">
    <property type="term" value="P:fumarate metabolic process"/>
    <property type="evidence" value="ECO:0007669"/>
    <property type="project" value="InterPro"/>
</dbReference>
<evidence type="ECO:0000313" key="9">
    <source>
        <dbReference type="EMBL" id="AKA76979.1"/>
    </source>
</evidence>
<dbReference type="Proteomes" id="UP000033106">
    <property type="component" value="Chromosome"/>
</dbReference>
<accession>A0A0E3MCH5</accession>
<dbReference type="Proteomes" id="UP000278715">
    <property type="component" value="Chromosome"/>
</dbReference>
<dbReference type="GO" id="GO:0005737">
    <property type="term" value="C:cytoplasm"/>
    <property type="evidence" value="ECO:0007669"/>
    <property type="project" value="UniProtKB-SubCell"/>
</dbReference>
<feature type="domain" description="Fumarase C C-terminal" evidence="7">
    <location>
        <begin position="388"/>
        <end position="438"/>
    </location>
</feature>
<dbReference type="Gene3D" id="1.20.200.10">
    <property type="entry name" value="Fumarase/aspartase (Central domain)"/>
    <property type="match status" value="1"/>
</dbReference>
<evidence type="ECO:0000313" key="21">
    <source>
        <dbReference type="Proteomes" id="UP000033106"/>
    </source>
</evidence>
<reference evidence="23 24" key="4">
    <citation type="journal article" date="2018" name="Proc. Natl. Acad. Sci. U.S.A.">
        <title>Nonmutational mechanism of inheritance in the Archaeon Sulfolobus solfataricus.</title>
        <authorList>
            <person name="Payne S."/>
            <person name="McCarthy S."/>
            <person name="Johnson T."/>
            <person name="North E."/>
            <person name="Blum P."/>
        </authorList>
    </citation>
    <scope>NUCLEOTIDE SEQUENCE [LARGE SCALE GENOMIC DNA]</scope>
    <source>
        <strain evidence="12 23">SARC-H</strain>
        <strain evidence="13 27">SARC-I</strain>
        <strain evidence="15 28">SARC-N</strain>
        <strain evidence="16 29">SARC-O</strain>
        <strain evidence="17 24">SUL120</strain>
        <strain evidence="11 25">SULG</strain>
        <strain evidence="14 26">SULM</strain>
    </source>
</reference>
<reference evidence="22" key="2">
    <citation type="submission" date="2016-04" db="EMBL/GenBank/DDBJ databases">
        <authorList>
            <person name="Shah S.A."/>
            <person name="Garrett R.A."/>
        </authorList>
    </citation>
    <scope>NUCLEOTIDE SEQUENCE [LARGE SCALE GENOMIC DNA]</scope>
    <source>
        <strain evidence="22">ATCC 35091 / DSM 1616 / JCM 8930 / NBRC 15331 / P1</strain>
    </source>
</reference>
<dbReference type="PROSITE" id="PS51450">
    <property type="entry name" value="LRR"/>
    <property type="match status" value="1"/>
</dbReference>
<dbReference type="InterPro" id="IPR024083">
    <property type="entry name" value="Fumarase/histidase_N"/>
</dbReference>
<dbReference type="KEGG" id="ssoa:SULA_2085"/>
<reference evidence="19 20" key="1">
    <citation type="journal article" date="2015" name="Genome Announc.">
        <title>Complete Genome Sequence of Sulfolobus solfataricus Strain 98/2 and Evolved Derivatives.</title>
        <authorList>
            <person name="McCarthy S."/>
            <person name="Gradnigo J."/>
            <person name="Johnson T."/>
            <person name="Payne S."/>
            <person name="Lipzen A."/>
            <person name="Martin J."/>
            <person name="Schackwitz W."/>
            <person name="Moriyama E."/>
            <person name="Blum P."/>
        </authorList>
    </citation>
    <scope>NUCLEOTIDE SEQUENCE [LARGE SCALE GENOMIC DNA]</scope>
    <source>
        <strain evidence="19">98/2 SULC</strain>
        <strain evidence="8">SARC-B</strain>
        <strain evidence="9">SARC-C</strain>
        <strain evidence="10 21">SULA</strain>
        <strain evidence="20">SULB</strain>
    </source>
</reference>
<dbReference type="Proteomes" id="UP000033057">
    <property type="component" value="Chromosome"/>
</dbReference>
<dbReference type="InterPro" id="IPR000362">
    <property type="entry name" value="Fumarate_lyase_fam"/>
</dbReference>
<evidence type="ECO:0000256" key="4">
    <source>
        <dbReference type="ARBA" id="ARBA00023239"/>
    </source>
</evidence>
<evidence type="ECO:0000313" key="22">
    <source>
        <dbReference type="Proteomes" id="UP000076770"/>
    </source>
</evidence>
<comment type="catalytic activity">
    <reaction evidence="5">
        <text>(S)-malate = fumarate + H2O</text>
        <dbReference type="Rhea" id="RHEA:12460"/>
        <dbReference type="ChEBI" id="CHEBI:15377"/>
        <dbReference type="ChEBI" id="CHEBI:15589"/>
        <dbReference type="ChEBI" id="CHEBI:29806"/>
        <dbReference type="EC" id="4.2.1.2"/>
    </reaction>
</comment>
<sequence>MDYVQLIMKYTDTAPKLFMNTGTKFPRRIIWSMGVLKKSCAKVNADLGLLDKKIADSIIKASDDLIDGKLDDKIVLDVFQTGSGTGLNMNVNEVIAEVASSYSNLKVHPNDHVNFGQSSNDTVPTAIRIAAVAEVTNRLLPALQQIISSLNKKAEEYKDVIKAGRTHLRDALPVTLGQELSAYADAFQHEHEQVMNILEYVKELPIGGTATGTGLNSHPEFQERVINEINRITGLGFKPANRFRAMRLLTDLLLLSGALRNIAVDLYRLGQDIRLMFSGPLTGLNEIDLPTQEEIAGSSIMPGKTNPVTVEATLLISAQVVGLDHANQFASMLGEFELSMGIPLVGYNIVTQVNFISEALEKMSRLVIDGMVANVEKMKRYAESSPSLITIVSPVIGYDKATEIGKKLNKGMSIREALRELGYSDNEINKILDLSKLVKPGFTAK</sequence>
<dbReference type="InterPro" id="IPR022761">
    <property type="entry name" value="Fumarate_lyase_N"/>
</dbReference>
<dbReference type="UniPathway" id="UPA00223">
    <property type="reaction ID" value="UER01007"/>
</dbReference>
<dbReference type="HAMAP" id="MF_00743">
    <property type="entry name" value="FumaraseC"/>
    <property type="match status" value="1"/>
</dbReference>
<dbReference type="EMBL" id="CP011055">
    <property type="protein sequence ID" value="AKA74282.1"/>
    <property type="molecule type" value="Genomic_DNA"/>
</dbReference>
<gene>
    <name evidence="5" type="primary">fumC</name>
    <name evidence="18" type="ORF">SSOP1_1112</name>
    <name evidence="10" type="ORF">SULA_2085</name>
    <name evidence="8" type="ORF">SULB_2086</name>
    <name evidence="9" type="ORF">SULC_2084</name>
    <name evidence="11" type="ORF">SULG_10520</name>
    <name evidence="12" type="ORF">SULH_10520</name>
    <name evidence="13" type="ORF">SULI_10520</name>
    <name evidence="14" type="ORF">SULM_10510</name>
    <name evidence="15" type="ORF">SULN_10510</name>
    <name evidence="16" type="ORF">SULO_10520</name>
    <name evidence="17" type="ORF">SULZ_10450</name>
</gene>
<evidence type="ECO:0000313" key="26">
    <source>
        <dbReference type="Proteomes" id="UP000273443"/>
    </source>
</evidence>
<comment type="pathway">
    <text evidence="5">Carbohydrate metabolism; tricarboxylic acid cycle; (S)-malate from fumarate: step 1/1.</text>
</comment>
<feature type="binding site" evidence="5">
    <location>
        <position position="299"/>
    </location>
    <ligand>
        <name>substrate</name>
    </ligand>
</feature>
<evidence type="ECO:0000256" key="3">
    <source>
        <dbReference type="ARBA" id="ARBA00022532"/>
    </source>
</evidence>
<dbReference type="AlphaFoldDB" id="A0A0E3MCH5"/>
<evidence type="ECO:0000313" key="28">
    <source>
        <dbReference type="Proteomes" id="UP000278715"/>
    </source>
</evidence>
<feature type="active site" description="Proton donor/acceptor" evidence="5">
    <location>
        <position position="167"/>
    </location>
</feature>
<evidence type="ECO:0000313" key="29">
    <source>
        <dbReference type="Proteomes" id="UP000282269"/>
    </source>
</evidence>
<dbReference type="Pfam" id="PF10415">
    <property type="entry name" value="FumaraseC_C"/>
    <property type="match status" value="1"/>
</dbReference>
<dbReference type="GO" id="GO:0004333">
    <property type="term" value="F:fumarate hydratase activity"/>
    <property type="evidence" value="ECO:0007669"/>
    <property type="project" value="UniProtKB-UniRule"/>
</dbReference>
<dbReference type="EMBL" id="CP033236">
    <property type="protein sequence ID" value="AZF71384.1"/>
    <property type="molecule type" value="Genomic_DNA"/>
</dbReference>
<dbReference type="EMBL" id="CP033239">
    <property type="protein sequence ID" value="AZF79235.1"/>
    <property type="molecule type" value="Genomic_DNA"/>
</dbReference>
<dbReference type="KEGG" id="ssof:SULC_2084"/>
<dbReference type="FunFam" id="1.10.275.10:FF:000022">
    <property type="match status" value="1"/>
</dbReference>
<dbReference type="PATRIC" id="fig|2287.6.peg.2139"/>
<name>A0A0E3MCH5_SACSO</name>
<evidence type="ECO:0000313" key="27">
    <source>
        <dbReference type="Proteomes" id="UP000275843"/>
    </source>
</evidence>
<dbReference type="OrthoDB" id="26319at2157"/>
<comment type="similarity">
    <text evidence="1 5">Belongs to the class-II fumarase/aspartase family. Fumarase subfamily.</text>
</comment>
<dbReference type="PRINTS" id="PR00145">
    <property type="entry name" value="ARGSUCLYASE"/>
</dbReference>
<dbReference type="PANTHER" id="PTHR11444">
    <property type="entry name" value="ASPARTATEAMMONIA/ARGININOSUCCINATE/ADENYLOSUCCINATE LYASE"/>
    <property type="match status" value="1"/>
</dbReference>
<dbReference type="SUPFAM" id="SSF48557">
    <property type="entry name" value="L-aspartase-like"/>
    <property type="match status" value="1"/>
</dbReference>
<dbReference type="PROSITE" id="PS00163">
    <property type="entry name" value="FUMARATE_LYASES"/>
    <property type="match status" value="1"/>
</dbReference>
<feature type="binding site" evidence="5">
    <location>
        <position position="166"/>
    </location>
    <ligand>
        <name>substrate</name>
    </ligand>
</feature>
<protein>
    <recommendedName>
        <fullName evidence="5">Fumarate hydratase class II</fullName>
        <shortName evidence="5">Fumarase C</shortName>
        <ecNumber evidence="5">4.2.1.2</ecNumber>
    </recommendedName>
    <alternativeName>
        <fullName evidence="5">Aerobic fumarase</fullName>
    </alternativeName>
    <alternativeName>
        <fullName evidence="5">Iron-independent fumarase</fullName>
    </alternativeName>
</protein>
<feature type="domain" description="Fumarate lyase N-terminal" evidence="6">
    <location>
        <begin position="9"/>
        <end position="322"/>
    </location>
</feature>
<evidence type="ECO:0000313" key="16">
    <source>
        <dbReference type="EMBL" id="AZF81839.1"/>
    </source>
</evidence>
<evidence type="ECO:0000313" key="8">
    <source>
        <dbReference type="EMBL" id="AKA74282.1"/>
    </source>
</evidence>
<dbReference type="EMBL" id="CP033240">
    <property type="protein sequence ID" value="AZF81839.1"/>
    <property type="molecule type" value="Genomic_DNA"/>
</dbReference>
<dbReference type="InterPro" id="IPR005677">
    <property type="entry name" value="Fum_hydII"/>
</dbReference>
<evidence type="ECO:0000313" key="10">
    <source>
        <dbReference type="EMBL" id="AKA79671.1"/>
    </source>
</evidence>
<dbReference type="FunFam" id="1.20.200.10:FF:000001">
    <property type="entry name" value="Fumarate hydratase, mitochondrial"/>
    <property type="match status" value="1"/>
</dbReference>
<reference evidence="18" key="3">
    <citation type="submission" date="2016-04" db="EMBL/GenBank/DDBJ databases">
        <authorList>
            <person name="Evans L.H."/>
            <person name="Alamgir A."/>
            <person name="Owens N."/>
            <person name="Weber N.D."/>
            <person name="Virtaneva K."/>
            <person name="Barbian K."/>
            <person name="Babar A."/>
            <person name="Rosenke K."/>
        </authorList>
    </citation>
    <scope>NUCLEOTIDE SEQUENCE</scope>
    <source>
        <strain evidence="18">P1</strain>
    </source>
</reference>
<dbReference type="Gene3D" id="1.10.275.10">
    <property type="entry name" value="Fumarase/aspartase (N-terminal domain)"/>
    <property type="match status" value="1"/>
</dbReference>
<dbReference type="Proteomes" id="UP000033085">
    <property type="component" value="Chromosome"/>
</dbReference>
<evidence type="ECO:0000313" key="25">
    <source>
        <dbReference type="Proteomes" id="UP000273194"/>
    </source>
</evidence>
<evidence type="ECO:0000259" key="7">
    <source>
        <dbReference type="Pfam" id="PF10415"/>
    </source>
</evidence>
<dbReference type="SMR" id="A0A0E3MCH5"/>
<dbReference type="Proteomes" id="UP000269431">
    <property type="component" value="Chromosome"/>
</dbReference>
<dbReference type="GeneID" id="44130012"/>
<dbReference type="EMBL" id="CP011057">
    <property type="protein sequence ID" value="AKA79671.1"/>
    <property type="molecule type" value="Genomic_DNA"/>
</dbReference>
<dbReference type="InterPro" id="IPR008948">
    <property type="entry name" value="L-Aspartase-like"/>
</dbReference>
<evidence type="ECO:0000313" key="11">
    <source>
        <dbReference type="EMBL" id="AZF68764.1"/>
    </source>
</evidence>
<feature type="binding site" evidence="5">
    <location>
        <begin position="304"/>
        <end position="306"/>
    </location>
    <ligand>
        <name>substrate</name>
    </ligand>
</feature>
<dbReference type="GeneID" id="1454118"/>
<dbReference type="Proteomes" id="UP000282269">
    <property type="component" value="Chromosome"/>
</dbReference>
<dbReference type="InterPro" id="IPR020557">
    <property type="entry name" value="Fumarate_lyase_CS"/>
</dbReference>
<dbReference type="PRINTS" id="PR00149">
    <property type="entry name" value="FUMRATELYASE"/>
</dbReference>
<evidence type="ECO:0000313" key="19">
    <source>
        <dbReference type="Proteomes" id="UP000033057"/>
    </source>
</evidence>
<dbReference type="Proteomes" id="UP000275843">
    <property type="component" value="Chromosome"/>
</dbReference>
<dbReference type="InterPro" id="IPR001611">
    <property type="entry name" value="Leu-rich_rpt"/>
</dbReference>
<feature type="active site" evidence="5">
    <location>
        <position position="298"/>
    </location>
</feature>
<evidence type="ECO:0000313" key="15">
    <source>
        <dbReference type="EMBL" id="AZF79235.1"/>
    </source>
</evidence>
<evidence type="ECO:0000259" key="6">
    <source>
        <dbReference type="Pfam" id="PF00206"/>
    </source>
</evidence>
<dbReference type="EC" id="4.2.1.2" evidence="5"/>
<dbReference type="EMBL" id="CP033241">
    <property type="protein sequence ID" value="AZF84413.1"/>
    <property type="molecule type" value="Genomic_DNA"/>
</dbReference>
<comment type="subcellular location">
    <subcellularLocation>
        <location evidence="5">Cytoplasm</location>
    </subcellularLocation>
</comment>
<evidence type="ECO:0000313" key="20">
    <source>
        <dbReference type="Proteomes" id="UP000033085"/>
    </source>
</evidence>
<dbReference type="EMBL" id="CP033235">
    <property type="protein sequence ID" value="AZF68764.1"/>
    <property type="molecule type" value="Genomic_DNA"/>
</dbReference>
<evidence type="ECO:0000313" key="18">
    <source>
        <dbReference type="EMBL" id="SAI84666.1"/>
    </source>
</evidence>
<evidence type="ECO:0000313" key="17">
    <source>
        <dbReference type="EMBL" id="AZF84413.1"/>
    </source>
</evidence>
<dbReference type="EMBL" id="CP011056">
    <property type="protein sequence ID" value="AKA76979.1"/>
    <property type="molecule type" value="Genomic_DNA"/>
</dbReference>
<evidence type="ECO:0000313" key="23">
    <source>
        <dbReference type="Proteomes" id="UP000267993"/>
    </source>
</evidence>
<dbReference type="Pfam" id="PF00206">
    <property type="entry name" value="Lyase_1"/>
    <property type="match status" value="1"/>
</dbReference>
<dbReference type="EMBL" id="LT549890">
    <property type="protein sequence ID" value="SAI84666.1"/>
    <property type="molecule type" value="Genomic_DNA"/>
</dbReference>
<comment type="miscellaneous">
    <text evidence="5">There are 2 substrate-binding sites: the catalytic A site, and the non-catalytic B site that may play a role in the transfer of substrate or product between the active site and the solvent. Alternatively, the B site may bind allosteric effectors.</text>
</comment>
<feature type="binding site" evidence="5">
    <location>
        <begin position="83"/>
        <end position="85"/>
    </location>
    <ligand>
        <name>substrate</name>
    </ligand>
</feature>
<comment type="subunit">
    <text evidence="5">Homotetramer.</text>
</comment>
<feature type="site" description="Important for catalytic activity" evidence="5">
    <location>
        <position position="311"/>
    </location>
</feature>
<organism evidence="8 20">
    <name type="scientific">Saccharolobus solfataricus</name>
    <name type="common">Sulfolobus solfataricus</name>
    <dbReference type="NCBI Taxonomy" id="2287"/>
    <lineage>
        <taxon>Archaea</taxon>
        <taxon>Thermoproteota</taxon>
        <taxon>Thermoprotei</taxon>
        <taxon>Sulfolobales</taxon>
        <taxon>Sulfolobaceae</taxon>
        <taxon>Saccharolobus</taxon>
    </lineage>
</organism>
<comment type="function">
    <text evidence="5">Involved in the TCA cycle. Catalyzes the stereospecific interconversion of fumarate to L-malate.</text>
</comment>
<evidence type="ECO:0000313" key="12">
    <source>
        <dbReference type="EMBL" id="AZF71384.1"/>
    </source>
</evidence>
<dbReference type="Proteomes" id="UP000267993">
    <property type="component" value="Chromosome"/>
</dbReference>
<keyword evidence="4 5" id="KW-0456">Lyase</keyword>
<keyword evidence="3 5" id="KW-0816">Tricarboxylic acid cycle</keyword>
<feature type="binding site" description="in site B" evidence="5">
    <location>
        <begin position="108"/>
        <end position="111"/>
    </location>
    <ligand>
        <name>substrate</name>
    </ligand>
</feature>
<dbReference type="Proteomes" id="UP000076770">
    <property type="component" value="Chromosome i"/>
</dbReference>
<feature type="binding site" evidence="5">
    <location>
        <begin position="118"/>
        <end position="120"/>
    </location>
    <ligand>
        <name>substrate</name>
    </ligand>
</feature>
<evidence type="ECO:0000313" key="24">
    <source>
        <dbReference type="Proteomes" id="UP000269431"/>
    </source>
</evidence>
<dbReference type="EMBL" id="CP033238">
    <property type="protein sequence ID" value="AZF76627.1"/>
    <property type="molecule type" value="Genomic_DNA"/>
</dbReference>
<dbReference type="PANTHER" id="PTHR11444:SF22">
    <property type="entry name" value="FUMARATE HYDRATASE CLASS II"/>
    <property type="match status" value="1"/>
</dbReference>
<reference evidence="8" key="5">
    <citation type="submission" date="2018-10" db="EMBL/GenBank/DDBJ databases">
        <authorList>
            <person name="McCarthy S."/>
            <person name="Gradnigo J."/>
            <person name="Johnson T."/>
            <person name="Payne S."/>
            <person name="Lipzen A."/>
            <person name="Schackwitz W."/>
            <person name="Martin J."/>
            <person name="Moriyama E."/>
            <person name="Blum P."/>
        </authorList>
    </citation>
    <scope>NUCLEOTIDE SEQUENCE</scope>
    <source>
        <strain evidence="8">SARC-B</strain>
        <strain evidence="9">SARC-C</strain>
        <strain evidence="10">SULA</strain>
    </source>
</reference>
<proteinExistence type="inferred from homology"/>
<evidence type="ECO:0000256" key="2">
    <source>
        <dbReference type="ARBA" id="ARBA00022490"/>
    </source>
</evidence>
<dbReference type="EMBL" id="CP033237">
    <property type="protein sequence ID" value="AZF74004.1"/>
    <property type="molecule type" value="Genomic_DNA"/>
</dbReference>
<evidence type="ECO:0000313" key="13">
    <source>
        <dbReference type="EMBL" id="AZF74004.1"/>
    </source>
</evidence>
<dbReference type="GO" id="GO:0006099">
    <property type="term" value="P:tricarboxylic acid cycle"/>
    <property type="evidence" value="ECO:0007669"/>
    <property type="project" value="UniProtKB-UniRule"/>
</dbReference>
<evidence type="ECO:0000313" key="14">
    <source>
        <dbReference type="EMBL" id="AZF76627.1"/>
    </source>
</evidence>
<dbReference type="Proteomes" id="UP000273194">
    <property type="component" value="Chromosome"/>
</dbReference>
<dbReference type="KEGG" id="ssol:SULB_2086"/>